<gene>
    <name evidence="1" type="ORF">EUX98_g9542</name>
</gene>
<comment type="caution">
    <text evidence="1">The sequence shown here is derived from an EMBL/GenBank/DDBJ whole genome shotgun (WGS) entry which is preliminary data.</text>
</comment>
<accession>A0A4V3XEU1</accession>
<evidence type="ECO:0000313" key="2">
    <source>
        <dbReference type="Proteomes" id="UP000308730"/>
    </source>
</evidence>
<reference evidence="1 2" key="1">
    <citation type="submission" date="2019-02" db="EMBL/GenBank/DDBJ databases">
        <title>Genome sequencing of the rare red list fungi Antrodiella citrinella (Flaviporus citrinellus).</title>
        <authorList>
            <person name="Buettner E."/>
            <person name="Kellner H."/>
        </authorList>
    </citation>
    <scope>NUCLEOTIDE SEQUENCE [LARGE SCALE GENOMIC DNA]</scope>
    <source>
        <strain evidence="1 2">DSM 108506</strain>
    </source>
</reference>
<dbReference type="AlphaFoldDB" id="A0A4V3XEU1"/>
<dbReference type="EMBL" id="SGPM01000877">
    <property type="protein sequence ID" value="THH14923.1"/>
    <property type="molecule type" value="Genomic_DNA"/>
</dbReference>
<protein>
    <submittedName>
        <fullName evidence="1">Uncharacterized protein</fullName>
    </submittedName>
</protein>
<name>A0A4V3XEU1_9APHY</name>
<dbReference type="Proteomes" id="UP000308730">
    <property type="component" value="Unassembled WGS sequence"/>
</dbReference>
<organism evidence="1 2">
    <name type="scientific">Antrodiella citrinella</name>
    <dbReference type="NCBI Taxonomy" id="2447956"/>
    <lineage>
        <taxon>Eukaryota</taxon>
        <taxon>Fungi</taxon>
        <taxon>Dikarya</taxon>
        <taxon>Basidiomycota</taxon>
        <taxon>Agaricomycotina</taxon>
        <taxon>Agaricomycetes</taxon>
        <taxon>Polyporales</taxon>
        <taxon>Steccherinaceae</taxon>
        <taxon>Antrodiella</taxon>
    </lineage>
</organism>
<sequence>MDTRDDRPRFDHDLKAYIYNISAGHIGAVKAVVDLASIITTRSTYTAYSLSLDAFLRWTAYKNIHSFCEQLTIHAQTFT</sequence>
<proteinExistence type="predicted"/>
<evidence type="ECO:0000313" key="1">
    <source>
        <dbReference type="EMBL" id="THH14923.1"/>
    </source>
</evidence>
<keyword evidence="2" id="KW-1185">Reference proteome</keyword>